<feature type="compositionally biased region" description="Basic and acidic residues" evidence="1">
    <location>
        <begin position="91"/>
        <end position="112"/>
    </location>
</feature>
<name>A0AAD4T9L5_9MAGN</name>
<gene>
    <name evidence="2" type="ORF">MKW98_006607</name>
</gene>
<organism evidence="2 3">
    <name type="scientific">Papaver atlanticum</name>
    <dbReference type="NCBI Taxonomy" id="357466"/>
    <lineage>
        <taxon>Eukaryota</taxon>
        <taxon>Viridiplantae</taxon>
        <taxon>Streptophyta</taxon>
        <taxon>Embryophyta</taxon>
        <taxon>Tracheophyta</taxon>
        <taxon>Spermatophyta</taxon>
        <taxon>Magnoliopsida</taxon>
        <taxon>Ranunculales</taxon>
        <taxon>Papaveraceae</taxon>
        <taxon>Papaveroideae</taxon>
        <taxon>Papaver</taxon>
    </lineage>
</organism>
<comment type="caution">
    <text evidence="2">The sequence shown here is derived from an EMBL/GenBank/DDBJ whole genome shotgun (WGS) entry which is preliminary data.</text>
</comment>
<evidence type="ECO:0000313" key="3">
    <source>
        <dbReference type="Proteomes" id="UP001202328"/>
    </source>
</evidence>
<protein>
    <submittedName>
        <fullName evidence="2">Uncharacterized protein</fullName>
    </submittedName>
</protein>
<proteinExistence type="predicted"/>
<evidence type="ECO:0000313" key="2">
    <source>
        <dbReference type="EMBL" id="KAI3944446.1"/>
    </source>
</evidence>
<keyword evidence="3" id="KW-1185">Reference proteome</keyword>
<accession>A0AAD4T9L5</accession>
<feature type="region of interest" description="Disordered" evidence="1">
    <location>
        <begin position="90"/>
        <end position="112"/>
    </location>
</feature>
<dbReference type="Proteomes" id="UP001202328">
    <property type="component" value="Unassembled WGS sequence"/>
</dbReference>
<dbReference type="AlphaFoldDB" id="A0AAD4T9L5"/>
<reference evidence="2" key="1">
    <citation type="submission" date="2022-04" db="EMBL/GenBank/DDBJ databases">
        <title>A functionally conserved STORR gene fusion in Papaver species that diverged 16.8 million years ago.</title>
        <authorList>
            <person name="Catania T."/>
        </authorList>
    </citation>
    <scope>NUCLEOTIDE SEQUENCE</scope>
    <source>
        <strain evidence="2">S-188037</strain>
    </source>
</reference>
<dbReference type="EMBL" id="JAJJMB010004055">
    <property type="protein sequence ID" value="KAI3944446.1"/>
    <property type="molecule type" value="Genomic_DNA"/>
</dbReference>
<sequence length="132" mass="15316">MAMMLLNFNLRRKEVLSLSSEAEILGTRKIPHNAIVHSLMALATWWHHQHAYSTQSPEAYYTNITSDQIQKHEVCVCCVSSVRFQDCQVPSKEEEKGISQLEKGHKEELPKEQKTNKEIVEVTQLIFWFQCV</sequence>
<evidence type="ECO:0000256" key="1">
    <source>
        <dbReference type="SAM" id="MobiDB-lite"/>
    </source>
</evidence>